<evidence type="ECO:0000313" key="7">
    <source>
        <dbReference type="EMBL" id="PAB57225.1"/>
    </source>
</evidence>
<evidence type="ECO:0000256" key="3">
    <source>
        <dbReference type="SAM" id="Coils"/>
    </source>
</evidence>
<dbReference type="AlphaFoldDB" id="A0A267MEC3"/>
<keyword evidence="2 3" id="KW-0175">Coiled coil</keyword>
<evidence type="ECO:0000256" key="4">
    <source>
        <dbReference type="SAM" id="Phobius"/>
    </source>
</evidence>
<accession>A0A267MEC3</accession>
<keyword evidence="4" id="KW-0472">Membrane</keyword>
<dbReference type="Gene3D" id="2.40.50.100">
    <property type="match status" value="1"/>
</dbReference>
<dbReference type="Gene3D" id="2.40.420.20">
    <property type="match status" value="1"/>
</dbReference>
<evidence type="ECO:0000256" key="1">
    <source>
        <dbReference type="ARBA" id="ARBA00004196"/>
    </source>
</evidence>
<name>A0A267MEC3_9FIRM</name>
<dbReference type="InterPro" id="IPR058647">
    <property type="entry name" value="BSH_CzcB-like"/>
</dbReference>
<dbReference type="Pfam" id="PF25973">
    <property type="entry name" value="BSH_CzcB"/>
    <property type="match status" value="1"/>
</dbReference>
<evidence type="ECO:0000259" key="5">
    <source>
        <dbReference type="Pfam" id="PF25973"/>
    </source>
</evidence>
<sequence length="410" mass="45912">MNKKIAVPIISILVIIMFITLGFKVFGAKDNVKEEIKTLTVENMNLESNIYTNGTVVTDEATKINYDGTGVVEKIFVKKGDEIKAGQVLAKLKSDQLENNIKLKNIQIEIEKSKLNQMVKEGDKSLVIALDNAKLQLEETKRNYDSNKILYEAGAVNKTELEKLKTAFHQAKNNFEEAEFKLKNSNTPSSIYVQRKTIESAILELNQLKEDLEKTTIKSSIDGTVTELKIKSGMAFKREDYMFYVQNFKKNEIVANISEADINKVKIGQRVKIKGNSIKGKTLFGKVSKIAPGTKNVEGKKQAYVEIRITLDEYVPDLRTGFSVNLVLNTAKKENAKVVKFEAISSDLEGNKFVNILKDDGSTKKVPVQIGIEGDVYVEIISDEIKVGDNLLMNEDYGNVEDAEEGMTLF</sequence>
<dbReference type="GO" id="GO:0030313">
    <property type="term" value="C:cell envelope"/>
    <property type="evidence" value="ECO:0007669"/>
    <property type="project" value="UniProtKB-SubCell"/>
</dbReference>
<feature type="domain" description="CzcB-like barrel-sandwich hybrid" evidence="5">
    <location>
        <begin position="69"/>
        <end position="245"/>
    </location>
</feature>
<protein>
    <submittedName>
        <fullName evidence="7">Uncharacterized protein</fullName>
    </submittedName>
</protein>
<keyword evidence="4" id="KW-1133">Transmembrane helix</keyword>
<organism evidence="7 8">
    <name type="scientific">Anaeromicrobium sediminis</name>
    <dbReference type="NCBI Taxonomy" id="1478221"/>
    <lineage>
        <taxon>Bacteria</taxon>
        <taxon>Bacillati</taxon>
        <taxon>Bacillota</taxon>
        <taxon>Clostridia</taxon>
        <taxon>Peptostreptococcales</taxon>
        <taxon>Thermotaleaceae</taxon>
        <taxon>Anaeromicrobium</taxon>
    </lineage>
</organism>
<dbReference type="Proteomes" id="UP000216024">
    <property type="component" value="Unassembled WGS sequence"/>
</dbReference>
<comment type="caution">
    <text evidence="7">The sequence shown here is derived from an EMBL/GenBank/DDBJ whole genome shotgun (WGS) entry which is preliminary data.</text>
</comment>
<dbReference type="PANTHER" id="PTHR32347:SF14">
    <property type="entry name" value="EFFLUX SYSTEM COMPONENT YKNX-RELATED"/>
    <property type="match status" value="1"/>
</dbReference>
<dbReference type="PANTHER" id="PTHR32347">
    <property type="entry name" value="EFFLUX SYSTEM COMPONENT YKNX-RELATED"/>
    <property type="match status" value="1"/>
</dbReference>
<keyword evidence="4" id="KW-0812">Transmembrane</keyword>
<dbReference type="RefSeq" id="WP_095135448.1">
    <property type="nucleotide sequence ID" value="NZ_NIBG01000027.1"/>
</dbReference>
<dbReference type="InterPro" id="IPR050465">
    <property type="entry name" value="UPF0194_transport"/>
</dbReference>
<dbReference type="InterPro" id="IPR011053">
    <property type="entry name" value="Single_hybrid_motif"/>
</dbReference>
<gene>
    <name evidence="7" type="ORF">CCE28_19255</name>
</gene>
<dbReference type="OrthoDB" id="9777308at2"/>
<evidence type="ECO:0000256" key="2">
    <source>
        <dbReference type="ARBA" id="ARBA00023054"/>
    </source>
</evidence>
<feature type="domain" description="YknX-like beta-barrel" evidence="6">
    <location>
        <begin position="253"/>
        <end position="326"/>
    </location>
</feature>
<dbReference type="Gene3D" id="1.10.287.470">
    <property type="entry name" value="Helix hairpin bin"/>
    <property type="match status" value="1"/>
</dbReference>
<evidence type="ECO:0000259" key="6">
    <source>
        <dbReference type="Pfam" id="PF25990"/>
    </source>
</evidence>
<dbReference type="SUPFAM" id="SSF51230">
    <property type="entry name" value="Single hybrid motif"/>
    <property type="match status" value="1"/>
</dbReference>
<dbReference type="Pfam" id="PF25990">
    <property type="entry name" value="Beta-barrel_YknX"/>
    <property type="match status" value="1"/>
</dbReference>
<feature type="coiled-coil region" evidence="3">
    <location>
        <begin position="130"/>
        <end position="218"/>
    </location>
</feature>
<comment type="subcellular location">
    <subcellularLocation>
        <location evidence="1">Cell envelope</location>
    </subcellularLocation>
</comment>
<feature type="transmembrane region" description="Helical" evidence="4">
    <location>
        <begin position="6"/>
        <end position="27"/>
    </location>
</feature>
<dbReference type="Gene3D" id="2.40.30.170">
    <property type="match status" value="1"/>
</dbReference>
<evidence type="ECO:0000313" key="8">
    <source>
        <dbReference type="Proteomes" id="UP000216024"/>
    </source>
</evidence>
<reference evidence="7 8" key="1">
    <citation type="submission" date="2017-06" db="EMBL/GenBank/DDBJ databases">
        <title>Draft genome sequence of anaerobic fermentative bacterium Anaeromicrobium sediminis DY2726D isolated from West Pacific Ocean sediments.</title>
        <authorList>
            <person name="Zeng X."/>
        </authorList>
    </citation>
    <scope>NUCLEOTIDE SEQUENCE [LARGE SCALE GENOMIC DNA]</scope>
    <source>
        <strain evidence="7 8">DY2726D</strain>
    </source>
</reference>
<dbReference type="InterPro" id="IPR058636">
    <property type="entry name" value="Beta-barrel_YknX"/>
</dbReference>
<keyword evidence="8" id="KW-1185">Reference proteome</keyword>
<dbReference type="EMBL" id="NIBG01000027">
    <property type="protein sequence ID" value="PAB57225.1"/>
    <property type="molecule type" value="Genomic_DNA"/>
</dbReference>
<proteinExistence type="predicted"/>